<feature type="domain" description="Clp R" evidence="1">
    <location>
        <begin position="37"/>
        <end position="130"/>
    </location>
</feature>
<dbReference type="AlphaFoldDB" id="A0A6F8YUY6"/>
<reference evidence="2 3" key="1">
    <citation type="submission" date="2020-03" db="EMBL/GenBank/DDBJ databases">
        <title>Whole genome shotgun sequence of Phytohabitans suffuscus NBRC 105367.</title>
        <authorList>
            <person name="Komaki H."/>
            <person name="Tamura T."/>
        </authorList>
    </citation>
    <scope>NUCLEOTIDE SEQUENCE [LARGE SCALE GENOMIC DNA]</scope>
    <source>
        <strain evidence="2 3">NBRC 105367</strain>
    </source>
</reference>
<dbReference type="RefSeq" id="WP_173162000.1">
    <property type="nucleotide sequence ID" value="NZ_AP022871.1"/>
</dbReference>
<protein>
    <recommendedName>
        <fullName evidence="1">Clp R domain-containing protein</fullName>
    </recommendedName>
</protein>
<evidence type="ECO:0000259" key="1">
    <source>
        <dbReference type="Pfam" id="PF02861"/>
    </source>
</evidence>
<keyword evidence="3" id="KW-1185">Reference proteome</keyword>
<evidence type="ECO:0000313" key="2">
    <source>
        <dbReference type="EMBL" id="BCB89932.1"/>
    </source>
</evidence>
<dbReference type="InterPro" id="IPR036628">
    <property type="entry name" value="Clp_N_dom_sf"/>
</dbReference>
<sequence>MLNTVELLGFTVASIQAAIDAAAPAPPAAAGAPGPVMTGDARAAIAVAAAQAAAHGSGVTTGSHLLLGLLGDTGTAGRALKAAGVTEVVTPAVLSALYHGVSFGRVNLGQEADAASLRVMLLNVLDRLDRLERQIAPSP</sequence>
<evidence type="ECO:0000313" key="3">
    <source>
        <dbReference type="Proteomes" id="UP000503011"/>
    </source>
</evidence>
<proteinExistence type="predicted"/>
<dbReference type="EMBL" id="AP022871">
    <property type="protein sequence ID" value="BCB89932.1"/>
    <property type="molecule type" value="Genomic_DNA"/>
</dbReference>
<dbReference type="Proteomes" id="UP000503011">
    <property type="component" value="Chromosome"/>
</dbReference>
<name>A0A6F8YUY6_9ACTN</name>
<dbReference type="InterPro" id="IPR004176">
    <property type="entry name" value="Clp_R_N"/>
</dbReference>
<dbReference type="Gene3D" id="1.10.1780.10">
    <property type="entry name" value="Clp, N-terminal domain"/>
    <property type="match status" value="1"/>
</dbReference>
<accession>A0A6F8YUY6</accession>
<gene>
    <name evidence="2" type="ORF">Psuf_072450</name>
</gene>
<dbReference type="KEGG" id="psuu:Psuf_072450"/>
<organism evidence="2 3">
    <name type="scientific">Phytohabitans suffuscus</name>
    <dbReference type="NCBI Taxonomy" id="624315"/>
    <lineage>
        <taxon>Bacteria</taxon>
        <taxon>Bacillati</taxon>
        <taxon>Actinomycetota</taxon>
        <taxon>Actinomycetes</taxon>
        <taxon>Micromonosporales</taxon>
        <taxon>Micromonosporaceae</taxon>
    </lineage>
</organism>
<dbReference type="Pfam" id="PF02861">
    <property type="entry name" value="Clp_N"/>
    <property type="match status" value="1"/>
</dbReference>
<reference evidence="2 3" key="2">
    <citation type="submission" date="2020-03" db="EMBL/GenBank/DDBJ databases">
        <authorList>
            <person name="Ichikawa N."/>
            <person name="Kimura A."/>
            <person name="Kitahashi Y."/>
            <person name="Uohara A."/>
        </authorList>
    </citation>
    <scope>NUCLEOTIDE SEQUENCE [LARGE SCALE GENOMIC DNA]</scope>
    <source>
        <strain evidence="2 3">NBRC 105367</strain>
    </source>
</reference>
<dbReference type="SUPFAM" id="SSF81923">
    <property type="entry name" value="Double Clp-N motif"/>
    <property type="match status" value="1"/>
</dbReference>